<dbReference type="AlphaFoldDB" id="A0A6G8KT28"/>
<dbReference type="Pfam" id="PF02620">
    <property type="entry name" value="YceD"/>
    <property type="match status" value="1"/>
</dbReference>
<sequence>MSSRSDLIVDLRSLGLADRPGEWTRLERDVAAPADLRIEMIGVPTGSPLHLDLQLDSVVEGIFVSGAVTATAEGQDARTLEDLEVPLNVELSELFAYEVEDGDQETYPVDRDRIDLEPAIRDALVMALPFRPLKDGEDADEFRYTVGEDIVEEAPEDDPRWSELKRLLEEKES</sequence>
<dbReference type="RefSeq" id="WP_165882534.1">
    <property type="nucleotide sequence ID" value="NZ_CP035810.1"/>
</dbReference>
<feature type="compositionally biased region" description="Basic and acidic residues" evidence="1">
    <location>
        <begin position="157"/>
        <end position="173"/>
    </location>
</feature>
<name>A0A6G8KT28_9MICO</name>
<gene>
    <name evidence="2" type="ORF">EW640_00700</name>
</gene>
<dbReference type="KEGG" id="blut:EW640_00700"/>
<feature type="region of interest" description="Disordered" evidence="1">
    <location>
        <begin position="150"/>
        <end position="173"/>
    </location>
</feature>
<dbReference type="InterPro" id="IPR003772">
    <property type="entry name" value="YceD"/>
</dbReference>
<dbReference type="EMBL" id="CP035810">
    <property type="protein sequence ID" value="QIN27964.1"/>
    <property type="molecule type" value="Genomic_DNA"/>
</dbReference>
<reference evidence="2 3" key="1">
    <citation type="submission" date="2019-02" db="EMBL/GenBank/DDBJ databases">
        <title>Complete Genome Sequence and Methylome Analysis of Brevibacterium luteolum NEB1784.</title>
        <authorList>
            <person name="Fomenkov A."/>
            <person name="Roberts R.J."/>
        </authorList>
    </citation>
    <scope>NUCLEOTIDE SEQUENCE [LARGE SCALE GENOMIC DNA]</scope>
    <source>
        <strain evidence="2 3">NEB1784</strain>
    </source>
</reference>
<evidence type="ECO:0000256" key="1">
    <source>
        <dbReference type="SAM" id="MobiDB-lite"/>
    </source>
</evidence>
<protein>
    <submittedName>
        <fullName evidence="2">DUF177 domain-containing protein</fullName>
    </submittedName>
</protein>
<evidence type="ECO:0000313" key="3">
    <source>
        <dbReference type="Proteomes" id="UP000501518"/>
    </source>
</evidence>
<evidence type="ECO:0000313" key="2">
    <source>
        <dbReference type="EMBL" id="QIN27964.1"/>
    </source>
</evidence>
<dbReference type="Proteomes" id="UP000501518">
    <property type="component" value="Chromosome"/>
</dbReference>
<accession>A0A6G8KT28</accession>
<proteinExistence type="predicted"/>
<organism evidence="2 3">
    <name type="scientific">Brevibacterium luteolum</name>
    <dbReference type="NCBI Taxonomy" id="199591"/>
    <lineage>
        <taxon>Bacteria</taxon>
        <taxon>Bacillati</taxon>
        <taxon>Actinomycetota</taxon>
        <taxon>Actinomycetes</taxon>
        <taxon>Micrococcales</taxon>
        <taxon>Brevibacteriaceae</taxon>
        <taxon>Brevibacterium</taxon>
    </lineage>
</organism>